<keyword evidence="3" id="KW-1185">Reference proteome</keyword>
<protein>
    <submittedName>
        <fullName evidence="2">NAD-dependent epimerase/dehydratase</fullName>
    </submittedName>
</protein>
<dbReference type="SUPFAM" id="SSF51735">
    <property type="entry name" value="NAD(P)-binding Rossmann-fold domains"/>
    <property type="match status" value="1"/>
</dbReference>
<dbReference type="RefSeq" id="WP_004436814.1">
    <property type="nucleotide sequence ID" value="NZ_AFEU01000003.1"/>
</dbReference>
<dbReference type="InterPro" id="IPR036291">
    <property type="entry name" value="NAD(P)-bd_dom_sf"/>
</dbReference>
<dbReference type="OrthoDB" id="112777at2"/>
<dbReference type="InterPro" id="IPR001509">
    <property type="entry name" value="Epimerase_deHydtase"/>
</dbReference>
<accession>I3DVX9</accession>
<dbReference type="PANTHER" id="PTHR43245">
    <property type="entry name" value="BIFUNCTIONAL POLYMYXIN RESISTANCE PROTEIN ARNA"/>
    <property type="match status" value="1"/>
</dbReference>
<dbReference type="InterPro" id="IPR050177">
    <property type="entry name" value="Lipid_A_modif_metabolic_enz"/>
</dbReference>
<sequence>MNYIFGTGPLGMAVLRELLNRGQKVKVINRTGKADIPQGVEMIKGDARDRNFTKEICKDAEKIFHCAGLPYSDWSDHLPSIMDGLIEAAAFSGAKLIYADNLYAYGPVNVDYHEDLSYKPIGAKTKVRAQVAENLLNSHQQGKIKAVIGRGPDFFGPRALVATLGSRVIGNLLLGKKAEAIGNIDLPHTHIFIEDFARGLVTLSENDGSLGQVWHIPAAPTVSTRELIEMVGDEIGKKPTYRVATSQIVNVLGLFDKNMREFKEMMYMFNKPFIVSHAKFAKAFPFQVTEHREAIRKTVDWFRKYIGNM</sequence>
<proteinExistence type="predicted"/>
<organism evidence="2 3">
    <name type="scientific">Bacillus methanolicus PB1</name>
    <dbReference type="NCBI Taxonomy" id="997296"/>
    <lineage>
        <taxon>Bacteria</taxon>
        <taxon>Bacillati</taxon>
        <taxon>Bacillota</taxon>
        <taxon>Bacilli</taxon>
        <taxon>Bacillales</taxon>
        <taxon>Bacillaceae</taxon>
        <taxon>Bacillus</taxon>
    </lineage>
</organism>
<evidence type="ECO:0000313" key="3">
    <source>
        <dbReference type="Proteomes" id="UP000010523"/>
    </source>
</evidence>
<dbReference type="AlphaFoldDB" id="I3DVX9"/>
<dbReference type="eggNOG" id="COG0451">
    <property type="taxonomic scope" value="Bacteria"/>
</dbReference>
<evidence type="ECO:0000313" key="2">
    <source>
        <dbReference type="EMBL" id="EIJ78400.1"/>
    </source>
</evidence>
<dbReference type="PATRIC" id="fig|997296.3.peg.2655"/>
<name>I3DVX9_BACMT</name>
<gene>
    <name evidence="2" type="ORF">PB1_12599</name>
</gene>
<evidence type="ECO:0000259" key="1">
    <source>
        <dbReference type="Pfam" id="PF01370"/>
    </source>
</evidence>
<feature type="domain" description="NAD-dependent epimerase/dehydratase" evidence="1">
    <location>
        <begin position="6"/>
        <end position="209"/>
    </location>
</feature>
<dbReference type="STRING" id="997296.PB1_12599"/>
<dbReference type="Proteomes" id="UP000010523">
    <property type="component" value="Unassembled WGS sequence"/>
</dbReference>
<dbReference type="EMBL" id="AFEU01000003">
    <property type="protein sequence ID" value="EIJ78400.1"/>
    <property type="molecule type" value="Genomic_DNA"/>
</dbReference>
<reference evidence="2 3" key="1">
    <citation type="journal article" date="2012" name="Appl. Environ. Microbiol.">
        <title>Genome Sequence of Thermotolerant Bacillus methanolicus: Features and Regulation Related to Methylotrophy and Production of L-Lysine and L-Glutamate from Methanol.</title>
        <authorList>
            <person name="Heggeset T.M."/>
            <person name="Krog A."/>
            <person name="Balzer S."/>
            <person name="Wentzel A."/>
            <person name="Ellingsen T.E."/>
            <person name="Brautaset T."/>
        </authorList>
    </citation>
    <scope>NUCLEOTIDE SEQUENCE [LARGE SCALE GENOMIC DNA]</scope>
    <source>
        <strain evidence="2 3">PB1</strain>
    </source>
</reference>
<comment type="caution">
    <text evidence="2">The sequence shown here is derived from an EMBL/GenBank/DDBJ whole genome shotgun (WGS) entry which is preliminary data.</text>
</comment>
<dbReference type="Pfam" id="PF01370">
    <property type="entry name" value="Epimerase"/>
    <property type="match status" value="1"/>
</dbReference>
<dbReference type="PANTHER" id="PTHR43245:SF13">
    <property type="entry name" value="UDP-D-APIOSE_UDP-D-XYLOSE SYNTHASE 2"/>
    <property type="match status" value="1"/>
</dbReference>
<dbReference type="Gene3D" id="3.40.50.720">
    <property type="entry name" value="NAD(P)-binding Rossmann-like Domain"/>
    <property type="match status" value="1"/>
</dbReference>